<dbReference type="OrthoDB" id="3255669at2"/>
<protein>
    <recommendedName>
        <fullName evidence="3">SRPBCC family protein</fullName>
    </recommendedName>
</protein>
<dbReference type="EMBL" id="CP038436">
    <property type="protein sequence ID" value="QBX54595.1"/>
    <property type="molecule type" value="Genomic_DNA"/>
</dbReference>
<gene>
    <name evidence="1" type="ORF">EXE58_03320</name>
</gene>
<sequence length="180" mass="19915">MSGMPWVWGDAGSMSPLRAPEGYDGRRAVRAVPVAAPPEIVFRWLTQMAVAPYSYDLVDNRGRRSPRRLLDGCEPEVGRVMMEIFTLTAVEPDRLLELQMSAPGALRVFGRIAVVYRTLPEHGGTRLRCDVFLPPESGVGTLRNHLLAWGDLVMMRKQLLTFKALSERSARGFPAAPPAA</sequence>
<organism evidence="1 2">
    <name type="scientific">Nocardioides seonyuensis</name>
    <dbReference type="NCBI Taxonomy" id="2518371"/>
    <lineage>
        <taxon>Bacteria</taxon>
        <taxon>Bacillati</taxon>
        <taxon>Actinomycetota</taxon>
        <taxon>Actinomycetes</taxon>
        <taxon>Propionibacteriales</taxon>
        <taxon>Nocardioidaceae</taxon>
        <taxon>Nocardioides</taxon>
    </lineage>
</organism>
<evidence type="ECO:0000313" key="1">
    <source>
        <dbReference type="EMBL" id="QBX54595.1"/>
    </source>
</evidence>
<dbReference type="Gene3D" id="3.30.530.20">
    <property type="match status" value="1"/>
</dbReference>
<evidence type="ECO:0008006" key="3">
    <source>
        <dbReference type="Google" id="ProtNLM"/>
    </source>
</evidence>
<dbReference type="Proteomes" id="UP000294853">
    <property type="component" value="Chromosome"/>
</dbReference>
<keyword evidence="2" id="KW-1185">Reference proteome</keyword>
<dbReference type="KEGG" id="nsn:EXE58_03320"/>
<dbReference type="InterPro" id="IPR023393">
    <property type="entry name" value="START-like_dom_sf"/>
</dbReference>
<dbReference type="RefSeq" id="WP_135266567.1">
    <property type="nucleotide sequence ID" value="NZ_CP038436.1"/>
</dbReference>
<dbReference type="AlphaFoldDB" id="A0A4P7IBY1"/>
<proteinExistence type="predicted"/>
<accession>A0A4P7IBY1</accession>
<reference evidence="1 2" key="1">
    <citation type="submission" date="2019-03" db="EMBL/GenBank/DDBJ databases">
        <title>Three New Species of Nocardioides, Nocardioides euryhalodurans sp. nov., Nocardioides seonyuensis sp. nov. and Nocardioides eburneoflavus sp. nov. Iolated from Soil.</title>
        <authorList>
            <person name="Roh S.G."/>
            <person name="Lee C."/>
            <person name="Kim M.-K."/>
            <person name="Kim S.B."/>
        </authorList>
    </citation>
    <scope>NUCLEOTIDE SEQUENCE [LARGE SCALE GENOMIC DNA]</scope>
    <source>
        <strain evidence="1 2">MMS17-SY207-3</strain>
    </source>
</reference>
<evidence type="ECO:0000313" key="2">
    <source>
        <dbReference type="Proteomes" id="UP000294853"/>
    </source>
</evidence>
<dbReference type="SUPFAM" id="SSF55961">
    <property type="entry name" value="Bet v1-like"/>
    <property type="match status" value="1"/>
</dbReference>
<name>A0A4P7IBY1_9ACTN</name>